<dbReference type="Pfam" id="PF19263">
    <property type="entry name" value="DUF5906"/>
    <property type="match status" value="1"/>
</dbReference>
<dbReference type="STRING" id="1111728.GCA_000427805_01166"/>
<dbReference type="GO" id="GO:0016787">
    <property type="term" value="F:hydrolase activity"/>
    <property type="evidence" value="ECO:0007669"/>
    <property type="project" value="UniProtKB-KW"/>
</dbReference>
<dbReference type="SUPFAM" id="SSF56731">
    <property type="entry name" value="DNA primase core"/>
    <property type="match status" value="1"/>
</dbReference>
<dbReference type="Gene3D" id="3.40.50.300">
    <property type="entry name" value="P-loop containing nucleotide triphosphate hydrolases"/>
    <property type="match status" value="1"/>
</dbReference>
<organism evidence="5 6">
    <name type="scientific">Budvicia aquatica</name>
    <dbReference type="NCBI Taxonomy" id="82979"/>
    <lineage>
        <taxon>Bacteria</taxon>
        <taxon>Pseudomonadati</taxon>
        <taxon>Pseudomonadota</taxon>
        <taxon>Gammaproteobacteria</taxon>
        <taxon>Enterobacterales</taxon>
        <taxon>Budviciaceae</taxon>
        <taxon>Budvicia</taxon>
    </lineage>
</organism>
<reference evidence="6" key="1">
    <citation type="submission" date="2017-09" db="EMBL/GenBank/DDBJ databases">
        <title>FDA dAtabase for Regulatory Grade micrObial Sequences (FDA-ARGOS): Supporting development and validation of Infectious Disease Dx tests.</title>
        <authorList>
            <person name="Minogue T."/>
            <person name="Wolcott M."/>
            <person name="Wasieloski L."/>
            <person name="Aguilar W."/>
            <person name="Moore D."/>
            <person name="Tallon L."/>
            <person name="Sadzewicz L."/>
            <person name="Ott S."/>
            <person name="Zhao X."/>
            <person name="Nagaraj S."/>
            <person name="Vavikolanu K."/>
            <person name="Aluvathingal J."/>
            <person name="Nadendla S."/>
            <person name="Sichtig H."/>
        </authorList>
    </citation>
    <scope>NUCLEOTIDE SEQUENCE [LARGE SCALE GENOMIC DNA]</scope>
    <source>
        <strain evidence="6">FDAARGOS_387</strain>
    </source>
</reference>
<dbReference type="PROSITE" id="PS51206">
    <property type="entry name" value="SF3_HELICASE_1"/>
    <property type="match status" value="1"/>
</dbReference>
<dbReference type="PANTHER" id="PTHR35372">
    <property type="entry name" value="ATP BINDING PROTEIN-RELATED"/>
    <property type="match status" value="1"/>
</dbReference>
<name>A0A2C6DR06_9GAMM</name>
<accession>A0A2C6DR06</accession>
<dbReference type="RefSeq" id="WP_051323263.1">
    <property type="nucleotide sequence ID" value="NZ_PDDX01000001.1"/>
</dbReference>
<evidence type="ECO:0000256" key="2">
    <source>
        <dbReference type="ARBA" id="ARBA00022801"/>
    </source>
</evidence>
<keyword evidence="2" id="KW-0378">Hydrolase</keyword>
<proteinExistence type="predicted"/>
<sequence length="804" mass="90896">MSNVESSRCDFEEIKASLADVASHTTGPIITDTTRGKRDDIPDTRDHAVIQKINHDAAEYCSCILFMNKDRLSYQTETRQHPEELLKQEKVGYTNGRVSRHLLRLGHDPEDIISSGLAIRYQNKIIDALPLNCFVYPFYDLDNNIGRFTTKDPDKVKMYQQAKRFWLPNSDFWGVNSLNLDGPVAIVEGENDRLTLMRSGWNGSIISTIGQISSTQYAWIEKNLAERDIYTFFDSDSSGDKYREKIDKLELPQVTQVLIPEVKDVDEYFCRVDGASLNKLLSLDANKQLPAPARVEAELIHSSFIPEHEVIEAYPPNYFGDEGTTDSGNANRMARMFGHDLGYVVETDEFILFKESNGHGHGCYRWSYITIYMNALAQRMARSIELEAECMLMKAKSDSERKEALRWLSHGQSSLNLGRIKSAIELVKHHVARSHAQLNSNPMHLGVQNGVIDLTTGMLGENRREYLITHYCPVIFDASATCPRWLQFLSEIMCNDIEMVKFLQLCVGYWITGRCDEQLLFFLYGHGSNGKSTFIQLIQEMLGSAYSSQINSEVLMQSRNDNKGGPNAAIAKLPGKRLVVANELSESARMDENLIKSITGNDVIVARGVYAKRETEFRPEFSLVMIGNHKPNIYDNSHGMWRRICLIGFDAEFSKAQMDPKLPDILRRELPGILNWAIQGCLDLQASEGLKANFPGKIVKANTEYRAESDLVGEFLLERVSQVDSELAFVYADDLYDAYRNFASAGNEYQMNKRLLIKKLAERGYSKARRNNRVGIKGISLVDGELGPYSTLIAGVDKSVNYTV</sequence>
<evidence type="ECO:0000313" key="6">
    <source>
        <dbReference type="Proteomes" id="UP000224974"/>
    </source>
</evidence>
<evidence type="ECO:0000256" key="3">
    <source>
        <dbReference type="ARBA" id="ARBA00022840"/>
    </source>
</evidence>
<keyword evidence="3" id="KW-0067">ATP-binding</keyword>
<dbReference type="InterPro" id="IPR027417">
    <property type="entry name" value="P-loop_NTPase"/>
</dbReference>
<dbReference type="InterPro" id="IPR006500">
    <property type="entry name" value="Helicase_put_C_phage/plasmid"/>
</dbReference>
<evidence type="ECO:0000259" key="4">
    <source>
        <dbReference type="PROSITE" id="PS51206"/>
    </source>
</evidence>
<dbReference type="OrthoDB" id="784829at2"/>
<dbReference type="InterPro" id="IPR014015">
    <property type="entry name" value="Helicase_SF3_DNA-vir"/>
</dbReference>
<feature type="domain" description="SF3 helicase" evidence="4">
    <location>
        <begin position="498"/>
        <end position="662"/>
    </location>
</feature>
<dbReference type="InterPro" id="IPR051620">
    <property type="entry name" value="ORF904-like_C"/>
</dbReference>
<protein>
    <submittedName>
        <fullName evidence="5">DNA primase</fullName>
    </submittedName>
</protein>
<keyword evidence="1" id="KW-0547">Nucleotide-binding</keyword>
<dbReference type="GO" id="GO:0005524">
    <property type="term" value="F:ATP binding"/>
    <property type="evidence" value="ECO:0007669"/>
    <property type="project" value="UniProtKB-KW"/>
</dbReference>
<dbReference type="Pfam" id="PF08706">
    <property type="entry name" value="D5_N"/>
    <property type="match status" value="1"/>
</dbReference>
<dbReference type="AlphaFoldDB" id="A0A2C6DR06"/>
<dbReference type="InterPro" id="IPR045455">
    <property type="entry name" value="NrS-1_pol-like_helicase"/>
</dbReference>
<dbReference type="NCBIfam" id="TIGR01613">
    <property type="entry name" value="primase_Cterm"/>
    <property type="match status" value="1"/>
</dbReference>
<dbReference type="SUPFAM" id="SSF52540">
    <property type="entry name" value="P-loop containing nucleoside triphosphate hydrolases"/>
    <property type="match status" value="1"/>
</dbReference>
<gene>
    <name evidence="5" type="ORF">CRN84_16795</name>
</gene>
<dbReference type="SMART" id="SM00885">
    <property type="entry name" value="D5_N"/>
    <property type="match status" value="1"/>
</dbReference>
<evidence type="ECO:0000256" key="1">
    <source>
        <dbReference type="ARBA" id="ARBA00022741"/>
    </source>
</evidence>
<dbReference type="Proteomes" id="UP000224974">
    <property type="component" value="Unassembled WGS sequence"/>
</dbReference>
<keyword evidence="6" id="KW-1185">Reference proteome</keyword>
<dbReference type="PANTHER" id="PTHR35372:SF2">
    <property type="entry name" value="SF3 HELICASE DOMAIN-CONTAINING PROTEIN"/>
    <property type="match status" value="1"/>
</dbReference>
<dbReference type="Gene3D" id="3.40.1360.10">
    <property type="match status" value="1"/>
</dbReference>
<evidence type="ECO:0000313" key="5">
    <source>
        <dbReference type="EMBL" id="PHI30875.1"/>
    </source>
</evidence>
<comment type="caution">
    <text evidence="5">The sequence shown here is derived from an EMBL/GenBank/DDBJ whole genome shotgun (WGS) entry which is preliminary data.</text>
</comment>
<dbReference type="InterPro" id="IPR014818">
    <property type="entry name" value="Phage/plasmid_primase_P4_C"/>
</dbReference>
<dbReference type="EMBL" id="PDDX01000001">
    <property type="protein sequence ID" value="PHI30875.1"/>
    <property type="molecule type" value="Genomic_DNA"/>
</dbReference>
<dbReference type="Pfam" id="PF13155">
    <property type="entry name" value="Toprim_2"/>
    <property type="match status" value="1"/>
</dbReference>